<dbReference type="AlphaFoldDB" id="A0A0L6CFR2"/>
<dbReference type="EMBL" id="LAIR01000002">
    <property type="protein sequence ID" value="KNX36661.1"/>
    <property type="molecule type" value="Genomic_DNA"/>
</dbReference>
<evidence type="ECO:0000313" key="2">
    <source>
        <dbReference type="EMBL" id="KNX36661.1"/>
    </source>
</evidence>
<dbReference type="SUPFAM" id="SSF51726">
    <property type="entry name" value="UROD/MetE-like"/>
    <property type="match status" value="1"/>
</dbReference>
<dbReference type="GO" id="GO:0008270">
    <property type="term" value="F:zinc ion binding"/>
    <property type="evidence" value="ECO:0007669"/>
    <property type="project" value="InterPro"/>
</dbReference>
<organism evidence="2 3">
    <name type="scientific">Luteipulveratus halotolerans</name>
    <dbReference type="NCBI Taxonomy" id="1631356"/>
    <lineage>
        <taxon>Bacteria</taxon>
        <taxon>Bacillati</taxon>
        <taxon>Actinomycetota</taxon>
        <taxon>Actinomycetes</taxon>
        <taxon>Micrococcales</taxon>
        <taxon>Dermacoccaceae</taxon>
        <taxon>Luteipulveratus</taxon>
    </lineage>
</organism>
<dbReference type="Pfam" id="PF01717">
    <property type="entry name" value="Meth_synt_2"/>
    <property type="match status" value="1"/>
</dbReference>
<gene>
    <name evidence="2" type="ORF">VV01_05060</name>
</gene>
<evidence type="ECO:0000313" key="3">
    <source>
        <dbReference type="Proteomes" id="UP000037397"/>
    </source>
</evidence>
<dbReference type="OrthoDB" id="5242426at2"/>
<comment type="caution">
    <text evidence="2">The sequence shown here is derived from an EMBL/GenBank/DDBJ whole genome shotgun (WGS) entry which is preliminary data.</text>
</comment>
<sequence length="327" mass="34330">MTRASGVGSWPDQPVRDVVRRVRDTLADGGIPYVPELPGRGPGADMVGRTAGLLVEMPVDLQPSGWRLTDAPGRDVGRAASYLREDLDEVAEAYDGYSGPLKLQVCGPWTLAASLWLPRGDRAVVDAGAARDLADSLAEGVRELVGRVHRLVPGAALVVQLDEPSLPTVLTGRLRSASGFGRLRAVDPGVVEAGLRTVVEAVGEDADVVVHCCAPDVPFALLRRLGSVGIAIDTTLLTPRTWESVAASVESGTPLWAGLVPTGTTASHPREVVDPFVRGWHEVGLEDRLLADVVVTPACGLGTRTPQHAAAVQRLAVEAAAAVSELL</sequence>
<name>A0A0L6CFR2_9MICO</name>
<dbReference type="PATRIC" id="fig|1631356.3.peg.959"/>
<dbReference type="InterPro" id="IPR038071">
    <property type="entry name" value="UROD/MetE-like_sf"/>
</dbReference>
<dbReference type="RefSeq" id="WP_050668937.1">
    <property type="nucleotide sequence ID" value="NZ_LAIR01000002.1"/>
</dbReference>
<dbReference type="Proteomes" id="UP000037397">
    <property type="component" value="Unassembled WGS sequence"/>
</dbReference>
<evidence type="ECO:0000259" key="1">
    <source>
        <dbReference type="Pfam" id="PF01717"/>
    </source>
</evidence>
<dbReference type="Gene3D" id="3.20.20.210">
    <property type="match status" value="1"/>
</dbReference>
<proteinExistence type="predicted"/>
<dbReference type="STRING" id="1631356.VV01_05060"/>
<accession>A0A0L6CFR2</accession>
<keyword evidence="3" id="KW-1185">Reference proteome</keyword>
<feature type="domain" description="Cobalamin-independent methionine synthase MetE C-terminal/archaeal" evidence="1">
    <location>
        <begin position="6"/>
        <end position="321"/>
    </location>
</feature>
<reference evidence="3" key="1">
    <citation type="submission" date="2015-03" db="EMBL/GenBank/DDBJ databases">
        <title>Luteipulveratus halotolerans sp. nov., a novel actinobacterium (Dermacoccaceae) from Sarawak, Malaysia.</title>
        <authorList>
            <person name="Juboi H."/>
            <person name="Basik A."/>
            <person name="Shamsul S.S."/>
            <person name="Arnold P."/>
            <person name="Schmitt E.K."/>
            <person name="Sanglier J.-J."/>
            <person name="Yeo T."/>
        </authorList>
    </citation>
    <scope>NUCLEOTIDE SEQUENCE [LARGE SCALE GENOMIC DNA]</scope>
    <source>
        <strain evidence="3">C296001</strain>
    </source>
</reference>
<protein>
    <submittedName>
        <fullName evidence="2">Methionine synthase</fullName>
    </submittedName>
</protein>
<dbReference type="GO" id="GO:0003871">
    <property type="term" value="F:5-methyltetrahydropteroyltriglutamate-homocysteine S-methyltransferase activity"/>
    <property type="evidence" value="ECO:0007669"/>
    <property type="project" value="InterPro"/>
</dbReference>
<dbReference type="InterPro" id="IPR002629">
    <property type="entry name" value="Met_Synth_C/arc"/>
</dbReference>
<dbReference type="GO" id="GO:0009086">
    <property type="term" value="P:methionine biosynthetic process"/>
    <property type="evidence" value="ECO:0007669"/>
    <property type="project" value="InterPro"/>
</dbReference>